<feature type="domain" description="RecJ OB" evidence="8">
    <location>
        <begin position="468"/>
        <end position="575"/>
    </location>
</feature>
<evidence type="ECO:0000313" key="10">
    <source>
        <dbReference type="Proteomes" id="UP001597079"/>
    </source>
</evidence>
<dbReference type="NCBIfam" id="TIGR00644">
    <property type="entry name" value="recJ"/>
    <property type="match status" value="1"/>
</dbReference>
<gene>
    <name evidence="9" type="primary">recJ</name>
    <name evidence="9" type="ORF">ACFSB2_15180</name>
</gene>
<protein>
    <recommendedName>
        <fullName evidence="2">Single-stranded-DNA-specific exonuclease RecJ</fullName>
    </recommendedName>
</protein>
<evidence type="ECO:0000259" key="8">
    <source>
        <dbReference type="Pfam" id="PF17768"/>
    </source>
</evidence>
<dbReference type="EMBL" id="JBHUCX010000043">
    <property type="protein sequence ID" value="MFD1676046.1"/>
    <property type="molecule type" value="Genomic_DNA"/>
</dbReference>
<dbReference type="InterPro" id="IPR001667">
    <property type="entry name" value="DDH_dom"/>
</dbReference>
<dbReference type="PANTHER" id="PTHR30255">
    <property type="entry name" value="SINGLE-STRANDED-DNA-SPECIFIC EXONUCLEASE RECJ"/>
    <property type="match status" value="1"/>
</dbReference>
<dbReference type="PANTHER" id="PTHR30255:SF2">
    <property type="entry name" value="SINGLE-STRANDED-DNA-SPECIFIC EXONUCLEASE RECJ"/>
    <property type="match status" value="1"/>
</dbReference>
<feature type="domain" description="DDH" evidence="6">
    <location>
        <begin position="94"/>
        <end position="238"/>
    </location>
</feature>
<dbReference type="Proteomes" id="UP001597079">
    <property type="component" value="Unassembled WGS sequence"/>
</dbReference>
<dbReference type="Gene3D" id="3.10.310.30">
    <property type="match status" value="1"/>
</dbReference>
<dbReference type="InterPro" id="IPR004610">
    <property type="entry name" value="RecJ"/>
</dbReference>
<dbReference type="InterPro" id="IPR051673">
    <property type="entry name" value="SSDNA_exonuclease_RecJ"/>
</dbReference>
<evidence type="ECO:0000256" key="3">
    <source>
        <dbReference type="ARBA" id="ARBA00022722"/>
    </source>
</evidence>
<evidence type="ECO:0000313" key="9">
    <source>
        <dbReference type="EMBL" id="MFD1676046.1"/>
    </source>
</evidence>
<keyword evidence="10" id="KW-1185">Reference proteome</keyword>
<sequence>MSVKITEFENVSIGEPLRKWLPRTADLDATETLIEQLNIHPLVARVLTTRSCSRVDTAREFLSPDRSSLYSPSLMHDLDKAVKRIRKAIDTEEKIVVIGDYDVDGVTSTTLLIRTLRSLKAQVDYIIPSRVEDGYGINVKMVQACFEKSVGLIITVDNGVAAVEPARVARQLGIDLIVTDHHHLPDELPKAFAIVHPCYPRAFYPTATLCGCGVAFKLAQALLGRFPEEHLELVAMGTLADQMSLLGENRLLVQLGLQQLTLSPSLGVFALLYVSGLENKRITANHIHFQVAPRINAVGRMAHAARVVELFLTEDPELAMTIANEMSTQNRFRQTIQERVEQEALQQIADHPEWLEGNTLVVALEGAHEGVIGIVAGNLTERFYKPTLCLSIDGDMAKGSGRSIDGFDLYEALRDVQERSYIFAKYGGHSAAAGFSLHAKDIERLREGFAYAARRKWTDDILPPHIYCDAPLRLNEMSFKLSDDLKRLEPYGQANPQPVFFVKNVVVGRVETMGTEGKHLKLWVEDDSGRGQEVVAFNRGHEIDHWEEGTRHHLVVKVEENIWQTSRKVQLHLVDHRTAQNV</sequence>
<dbReference type="Pfam" id="PF02272">
    <property type="entry name" value="DHHA1"/>
    <property type="match status" value="1"/>
</dbReference>
<keyword evidence="3" id="KW-0540">Nuclease</keyword>
<proteinExistence type="inferred from homology"/>
<dbReference type="Gene3D" id="3.90.1640.30">
    <property type="match status" value="1"/>
</dbReference>
<dbReference type="SUPFAM" id="SSF64182">
    <property type="entry name" value="DHH phosphoesterases"/>
    <property type="match status" value="1"/>
</dbReference>
<dbReference type="InterPro" id="IPR003156">
    <property type="entry name" value="DHHA1_dom"/>
</dbReference>
<keyword evidence="4" id="KW-0378">Hydrolase</keyword>
<evidence type="ECO:0000256" key="5">
    <source>
        <dbReference type="ARBA" id="ARBA00022839"/>
    </source>
</evidence>
<dbReference type="Pfam" id="PF01368">
    <property type="entry name" value="DHH"/>
    <property type="match status" value="1"/>
</dbReference>
<evidence type="ECO:0000256" key="1">
    <source>
        <dbReference type="ARBA" id="ARBA00005915"/>
    </source>
</evidence>
<dbReference type="InterPro" id="IPR041122">
    <property type="entry name" value="RecJ_OB"/>
</dbReference>
<keyword evidence="5 9" id="KW-0269">Exonuclease</keyword>
<name>A0ABW4JI09_9BACL</name>
<feature type="domain" description="DHHA1" evidence="7">
    <location>
        <begin position="358"/>
        <end position="447"/>
    </location>
</feature>
<reference evidence="10" key="1">
    <citation type="journal article" date="2019" name="Int. J. Syst. Evol. Microbiol.">
        <title>The Global Catalogue of Microorganisms (GCM) 10K type strain sequencing project: providing services to taxonomists for standard genome sequencing and annotation.</title>
        <authorList>
            <consortium name="The Broad Institute Genomics Platform"/>
            <consortium name="The Broad Institute Genome Sequencing Center for Infectious Disease"/>
            <person name="Wu L."/>
            <person name="Ma J."/>
        </authorList>
    </citation>
    <scope>NUCLEOTIDE SEQUENCE [LARGE SCALE GENOMIC DNA]</scope>
    <source>
        <strain evidence="10">CGMCC 1.12286</strain>
    </source>
</reference>
<evidence type="ECO:0000256" key="4">
    <source>
        <dbReference type="ARBA" id="ARBA00022801"/>
    </source>
</evidence>
<evidence type="ECO:0000259" key="7">
    <source>
        <dbReference type="Pfam" id="PF02272"/>
    </source>
</evidence>
<dbReference type="Pfam" id="PF17768">
    <property type="entry name" value="RecJ_OB"/>
    <property type="match status" value="1"/>
</dbReference>
<comment type="similarity">
    <text evidence="1">Belongs to the RecJ family.</text>
</comment>
<comment type="caution">
    <text evidence="9">The sequence shown here is derived from an EMBL/GenBank/DDBJ whole genome shotgun (WGS) entry which is preliminary data.</text>
</comment>
<accession>A0ABW4JI09</accession>
<dbReference type="RefSeq" id="WP_377943939.1">
    <property type="nucleotide sequence ID" value="NZ_JBHUCX010000043.1"/>
</dbReference>
<dbReference type="InterPro" id="IPR038763">
    <property type="entry name" value="DHH_sf"/>
</dbReference>
<organism evidence="9 10">
    <name type="scientific">Alicyclobacillus fodiniaquatilis</name>
    <dbReference type="NCBI Taxonomy" id="1661150"/>
    <lineage>
        <taxon>Bacteria</taxon>
        <taxon>Bacillati</taxon>
        <taxon>Bacillota</taxon>
        <taxon>Bacilli</taxon>
        <taxon>Bacillales</taxon>
        <taxon>Alicyclobacillaceae</taxon>
        <taxon>Alicyclobacillus</taxon>
    </lineage>
</organism>
<evidence type="ECO:0000256" key="2">
    <source>
        <dbReference type="ARBA" id="ARBA00019841"/>
    </source>
</evidence>
<dbReference type="GO" id="GO:0004527">
    <property type="term" value="F:exonuclease activity"/>
    <property type="evidence" value="ECO:0007669"/>
    <property type="project" value="UniProtKB-KW"/>
</dbReference>
<evidence type="ECO:0000259" key="6">
    <source>
        <dbReference type="Pfam" id="PF01368"/>
    </source>
</evidence>